<keyword evidence="1" id="KW-1133">Transmembrane helix</keyword>
<protein>
    <submittedName>
        <fullName evidence="2">Uncharacterized protein</fullName>
    </submittedName>
</protein>
<reference evidence="3" key="1">
    <citation type="journal article" date="2019" name="Gigascience">
        <title>De novo genome assembly of the endangered Acer yangbiense, a plant species with extremely small populations endemic to Yunnan Province, China.</title>
        <authorList>
            <person name="Yang J."/>
            <person name="Wariss H.M."/>
            <person name="Tao L."/>
            <person name="Zhang R."/>
            <person name="Yun Q."/>
            <person name="Hollingsworth P."/>
            <person name="Dao Z."/>
            <person name="Luo G."/>
            <person name="Guo H."/>
            <person name="Ma Y."/>
            <person name="Sun W."/>
        </authorList>
    </citation>
    <scope>NUCLEOTIDE SEQUENCE [LARGE SCALE GENOMIC DNA]</scope>
    <source>
        <strain evidence="3">cv. br00</strain>
    </source>
</reference>
<evidence type="ECO:0000313" key="3">
    <source>
        <dbReference type="Proteomes" id="UP000326939"/>
    </source>
</evidence>
<keyword evidence="3" id="KW-1185">Reference proteome</keyword>
<proteinExistence type="predicted"/>
<feature type="transmembrane region" description="Helical" evidence="1">
    <location>
        <begin position="9"/>
        <end position="28"/>
    </location>
</feature>
<sequence>MLSREACKYVFCVLVGLSCVVFLIFATYENARHGPHTVRLSIHLSSLTFKELNLGTSRRLDTVWNTSLSVSAKNPKPGASFSPTTGSFAFVEYRGLGISCGELVDDGEELPMDVGDVSTLQFKSKPCDFPNQIDDDDDELGAQLRSDLDRKEVRLGLNLKIRSSFKNREWSWVSVLVISFCDNLLIQFDAAQRQWIFMGNGSTACIVRTPLVIQ</sequence>
<keyword evidence="1" id="KW-0472">Membrane</keyword>
<comment type="caution">
    <text evidence="2">The sequence shown here is derived from an EMBL/GenBank/DDBJ whole genome shotgun (WGS) entry which is preliminary data.</text>
</comment>
<dbReference type="Proteomes" id="UP000326939">
    <property type="component" value="Chromosome 3"/>
</dbReference>
<evidence type="ECO:0000313" key="2">
    <source>
        <dbReference type="EMBL" id="KAB5564228.1"/>
    </source>
</evidence>
<organism evidence="2 3">
    <name type="scientific">Salix brachista</name>
    <dbReference type="NCBI Taxonomy" id="2182728"/>
    <lineage>
        <taxon>Eukaryota</taxon>
        <taxon>Viridiplantae</taxon>
        <taxon>Streptophyta</taxon>
        <taxon>Embryophyta</taxon>
        <taxon>Tracheophyta</taxon>
        <taxon>Spermatophyta</taxon>
        <taxon>Magnoliopsida</taxon>
        <taxon>eudicotyledons</taxon>
        <taxon>Gunneridae</taxon>
        <taxon>Pentapetalae</taxon>
        <taxon>rosids</taxon>
        <taxon>fabids</taxon>
        <taxon>Malpighiales</taxon>
        <taxon>Salicaceae</taxon>
        <taxon>Saliceae</taxon>
        <taxon>Salix</taxon>
    </lineage>
</organism>
<name>A0A5N5NAX7_9ROSI</name>
<dbReference type="EMBL" id="VDCV01000003">
    <property type="protein sequence ID" value="KAB5564228.1"/>
    <property type="molecule type" value="Genomic_DNA"/>
</dbReference>
<dbReference type="PROSITE" id="PS51257">
    <property type="entry name" value="PROKAR_LIPOPROTEIN"/>
    <property type="match status" value="1"/>
</dbReference>
<keyword evidence="1" id="KW-0812">Transmembrane</keyword>
<accession>A0A5N5NAX7</accession>
<dbReference type="AlphaFoldDB" id="A0A5N5NAX7"/>
<evidence type="ECO:0000256" key="1">
    <source>
        <dbReference type="SAM" id="Phobius"/>
    </source>
</evidence>
<gene>
    <name evidence="2" type="ORF">DKX38_004282</name>
</gene>